<name>A0A6S7K6Q7_PARCT</name>
<dbReference type="SMART" id="SM00292">
    <property type="entry name" value="BRCT"/>
    <property type="match status" value="1"/>
</dbReference>
<organism evidence="1 2">
    <name type="scientific">Paramuricea clavata</name>
    <name type="common">Red gorgonian</name>
    <name type="synonym">Violescent sea-whip</name>
    <dbReference type="NCBI Taxonomy" id="317549"/>
    <lineage>
        <taxon>Eukaryota</taxon>
        <taxon>Metazoa</taxon>
        <taxon>Cnidaria</taxon>
        <taxon>Anthozoa</taxon>
        <taxon>Octocorallia</taxon>
        <taxon>Malacalcyonacea</taxon>
        <taxon>Plexauridae</taxon>
        <taxon>Paramuricea</taxon>
    </lineage>
</organism>
<proteinExistence type="predicted"/>
<accession>A0A6S7K6Q7</accession>
<protein>
    <submittedName>
        <fullName evidence="1">Uncharacterized protein</fullName>
    </submittedName>
</protein>
<feature type="non-terminal residue" evidence="1">
    <location>
        <position position="81"/>
    </location>
</feature>
<comment type="caution">
    <text evidence="1">The sequence shown here is derived from an EMBL/GenBank/DDBJ whole genome shotgun (WGS) entry which is preliminary data.</text>
</comment>
<dbReference type="Proteomes" id="UP001152795">
    <property type="component" value="Unassembled WGS sequence"/>
</dbReference>
<evidence type="ECO:0000313" key="2">
    <source>
        <dbReference type="Proteomes" id="UP001152795"/>
    </source>
</evidence>
<dbReference type="InterPro" id="IPR036420">
    <property type="entry name" value="BRCT_dom_sf"/>
</dbReference>
<dbReference type="EMBL" id="CACRXK020025143">
    <property type="protein sequence ID" value="CAB4039268.1"/>
    <property type="molecule type" value="Genomic_DNA"/>
</dbReference>
<dbReference type="SUPFAM" id="SSF52113">
    <property type="entry name" value="BRCT domain"/>
    <property type="match status" value="1"/>
</dbReference>
<sequence>MEKIFYGFEFYFVPKKQIRIQVQILKKKITELGGVFSDIQRNTTTHVVYARGARRENKTSETEPEGVHHIRVDWLAECIKK</sequence>
<dbReference type="Gene3D" id="3.40.50.10190">
    <property type="entry name" value="BRCT domain"/>
    <property type="match status" value="1"/>
</dbReference>
<dbReference type="InterPro" id="IPR001357">
    <property type="entry name" value="BRCT_dom"/>
</dbReference>
<dbReference type="PROSITE" id="PS50172">
    <property type="entry name" value="BRCT"/>
    <property type="match status" value="1"/>
</dbReference>
<keyword evidence="2" id="KW-1185">Reference proteome</keyword>
<reference evidence="1" key="1">
    <citation type="submission" date="2020-04" db="EMBL/GenBank/DDBJ databases">
        <authorList>
            <person name="Alioto T."/>
            <person name="Alioto T."/>
            <person name="Gomez Garrido J."/>
        </authorList>
    </citation>
    <scope>NUCLEOTIDE SEQUENCE</scope>
    <source>
        <strain evidence="1">A484AB</strain>
    </source>
</reference>
<dbReference type="AlphaFoldDB" id="A0A6S7K6Q7"/>
<gene>
    <name evidence="1" type="ORF">PACLA_8A038568</name>
</gene>
<dbReference type="OrthoDB" id="10615615at2759"/>
<evidence type="ECO:0000313" key="1">
    <source>
        <dbReference type="EMBL" id="CAB4039268.1"/>
    </source>
</evidence>
<dbReference type="Pfam" id="PF00533">
    <property type="entry name" value="BRCT"/>
    <property type="match status" value="1"/>
</dbReference>